<evidence type="ECO:0000256" key="8">
    <source>
        <dbReference type="ARBA" id="ARBA00023211"/>
    </source>
</evidence>
<evidence type="ECO:0000256" key="3">
    <source>
        <dbReference type="ARBA" id="ARBA00022670"/>
    </source>
</evidence>
<dbReference type="InterPro" id="IPR036005">
    <property type="entry name" value="Creatinase/aminopeptidase-like"/>
</dbReference>
<dbReference type="InterPro" id="IPR007865">
    <property type="entry name" value="Aminopep_P_N"/>
</dbReference>
<evidence type="ECO:0000256" key="15">
    <source>
        <dbReference type="ARBA" id="ARBA00048994"/>
    </source>
</evidence>
<sequence>MSFDCGEHTLHVKPDLFVENRRRLVESLAGKALPGSFVVLQGGVGKPRYNVDLDEVVFRQESYFFWTFGVHESELFGLIDVDSGKSVLFPPLLPEDYHIWEGKVRDEAWFREKYQVDEVIFKNEFAISDYLEANKASMLYLLEAQNTDSGSVLPPAPSQFVPGILYSLSQNNLLISFQIRSDTSLLYPIMANLRVFKTDLELQVMRYASQIACEAHKDVMKTLKPKMYEYQGESIFRHHTHFHGGCRHLAYTCIAASGENGAVMHHGGPDAPNNRQTKDGDMCVFDMGPEYNCYSSDVTCSFPVNGKFTPKQKIIYNAVLKANLAVFEAAKPGVRWTDMHLLGEKIMLTELKAAGLLQGDVDKMVQSRLGAVFQPVGLGHLIGLDIHDVGGYLGDALPRSLEPGLKNLRTTRTLQERMVITIEPGCYFIDQLLDEALADPKLSKFLIPAKIDEFRGSGGVRIEDVVCIWAKGNENLSKNLPRTVEEIERFMA</sequence>
<keyword evidence="8" id="KW-0464">Manganese</keyword>
<evidence type="ECO:0000256" key="13">
    <source>
        <dbReference type="ARBA" id="ARBA00044284"/>
    </source>
</evidence>
<reference evidence="17 18" key="2">
    <citation type="journal article" date="2019" name="G3 (Bethesda)">
        <title>Hybrid Assembly of the Genome of the Entomopathogenic Nematode Steinernema carpocapsae Identifies the X-Chromosome.</title>
        <authorList>
            <person name="Serra L."/>
            <person name="Macchietto M."/>
            <person name="Macias-Munoz A."/>
            <person name="McGill C.J."/>
            <person name="Rodriguez I.M."/>
            <person name="Rodriguez B."/>
            <person name="Murad R."/>
            <person name="Mortazavi A."/>
        </authorList>
    </citation>
    <scope>NUCLEOTIDE SEQUENCE [LARGE SCALE GENOMIC DNA]</scope>
    <source>
        <strain evidence="17 18">ALL</strain>
    </source>
</reference>
<dbReference type="OrthoDB" id="10261878at2759"/>
<dbReference type="GO" id="GO:0006508">
    <property type="term" value="P:proteolysis"/>
    <property type="evidence" value="ECO:0007669"/>
    <property type="project" value="UniProtKB-KW"/>
</dbReference>
<dbReference type="GO" id="GO:0102009">
    <property type="term" value="F:proline dipeptidase activity"/>
    <property type="evidence" value="ECO:0007669"/>
    <property type="project" value="UniProtKB-EC"/>
</dbReference>
<comment type="catalytic activity">
    <reaction evidence="15">
        <text>Xaa-L-Pro dipeptide + H2O = an L-alpha-amino acid + L-proline</text>
        <dbReference type="Rhea" id="RHEA:76407"/>
        <dbReference type="ChEBI" id="CHEBI:15377"/>
        <dbReference type="ChEBI" id="CHEBI:59869"/>
        <dbReference type="ChEBI" id="CHEBI:60039"/>
        <dbReference type="ChEBI" id="CHEBI:195196"/>
        <dbReference type="EC" id="3.4.13.9"/>
    </reaction>
</comment>
<name>A0A4U5PHT8_STECR</name>
<dbReference type="InterPro" id="IPR052433">
    <property type="entry name" value="X-Pro_dipept-like"/>
</dbReference>
<keyword evidence="3" id="KW-0645">Protease</keyword>
<reference evidence="17 18" key="1">
    <citation type="journal article" date="2015" name="Genome Biol.">
        <title>Comparative genomics of Steinernema reveals deeply conserved gene regulatory networks.</title>
        <authorList>
            <person name="Dillman A.R."/>
            <person name="Macchietto M."/>
            <person name="Porter C.F."/>
            <person name="Rogers A."/>
            <person name="Williams B."/>
            <person name="Antoshechkin I."/>
            <person name="Lee M.M."/>
            <person name="Goodwin Z."/>
            <person name="Lu X."/>
            <person name="Lewis E.E."/>
            <person name="Goodrich-Blair H."/>
            <person name="Stock S.P."/>
            <person name="Adams B.J."/>
            <person name="Sternberg P.W."/>
            <person name="Mortazavi A."/>
        </authorList>
    </citation>
    <scope>NUCLEOTIDE SEQUENCE [LARGE SCALE GENOMIC DNA]</scope>
    <source>
        <strain evidence="17 18">ALL</strain>
    </source>
</reference>
<keyword evidence="5" id="KW-0378">Hydrolase</keyword>
<keyword evidence="6" id="KW-0224">Dipeptidase</keyword>
<comment type="caution">
    <text evidence="17">The sequence shown here is derived from an EMBL/GenBank/DDBJ whole genome shotgun (WGS) entry which is preliminary data.</text>
</comment>
<evidence type="ECO:0000256" key="12">
    <source>
        <dbReference type="ARBA" id="ARBA00044252"/>
    </source>
</evidence>
<evidence type="ECO:0000256" key="11">
    <source>
        <dbReference type="ARBA" id="ARBA00044141"/>
    </source>
</evidence>
<evidence type="ECO:0000259" key="16">
    <source>
        <dbReference type="SMART" id="SM01011"/>
    </source>
</evidence>
<dbReference type="SUPFAM" id="SSF55920">
    <property type="entry name" value="Creatinase/aminopeptidase"/>
    <property type="match status" value="1"/>
</dbReference>
<dbReference type="GO" id="GO:0030145">
    <property type="term" value="F:manganese ion binding"/>
    <property type="evidence" value="ECO:0007669"/>
    <property type="project" value="InterPro"/>
</dbReference>
<evidence type="ECO:0000256" key="6">
    <source>
        <dbReference type="ARBA" id="ARBA00022997"/>
    </source>
</evidence>
<evidence type="ECO:0000256" key="7">
    <source>
        <dbReference type="ARBA" id="ARBA00023049"/>
    </source>
</evidence>
<comment type="similarity">
    <text evidence="9">Belongs to the peptidase M24B family. Eukaryotic-type prolidase subfamily.</text>
</comment>
<dbReference type="Gene3D" id="3.90.230.10">
    <property type="entry name" value="Creatinase/methionine aminopeptidase superfamily"/>
    <property type="match status" value="1"/>
</dbReference>
<proteinExistence type="inferred from homology"/>
<evidence type="ECO:0000256" key="10">
    <source>
        <dbReference type="ARBA" id="ARBA00044051"/>
    </source>
</evidence>
<evidence type="ECO:0000256" key="5">
    <source>
        <dbReference type="ARBA" id="ARBA00022801"/>
    </source>
</evidence>
<gene>
    <name evidence="17" type="ORF">L596_010089</name>
</gene>
<evidence type="ECO:0000313" key="17">
    <source>
        <dbReference type="EMBL" id="TKR96006.1"/>
    </source>
</evidence>
<dbReference type="EC" id="3.4.13.9" evidence="10"/>
<evidence type="ECO:0000256" key="4">
    <source>
        <dbReference type="ARBA" id="ARBA00022723"/>
    </source>
</evidence>
<dbReference type="InterPro" id="IPR029149">
    <property type="entry name" value="Creatin/AminoP/Spt16_N"/>
</dbReference>
<keyword evidence="4" id="KW-0479">Metal-binding</keyword>
<evidence type="ECO:0000256" key="2">
    <source>
        <dbReference type="ARBA" id="ARBA00011738"/>
    </source>
</evidence>
<dbReference type="Gene3D" id="3.40.350.10">
    <property type="entry name" value="Creatinase/prolidase N-terminal domain"/>
    <property type="match status" value="1"/>
</dbReference>
<feature type="domain" description="Aminopeptidase P N-terminal" evidence="16">
    <location>
        <begin position="12"/>
        <end position="150"/>
    </location>
</feature>
<organism evidence="17 18">
    <name type="scientific">Steinernema carpocapsae</name>
    <name type="common">Entomopathogenic nematode</name>
    <dbReference type="NCBI Taxonomy" id="34508"/>
    <lineage>
        <taxon>Eukaryota</taxon>
        <taxon>Metazoa</taxon>
        <taxon>Ecdysozoa</taxon>
        <taxon>Nematoda</taxon>
        <taxon>Chromadorea</taxon>
        <taxon>Rhabditida</taxon>
        <taxon>Tylenchina</taxon>
        <taxon>Panagrolaimomorpha</taxon>
        <taxon>Strongyloidoidea</taxon>
        <taxon>Steinernematidae</taxon>
        <taxon>Steinernema</taxon>
    </lineage>
</organism>
<dbReference type="Pfam" id="PF05195">
    <property type="entry name" value="AMP_N"/>
    <property type="match status" value="1"/>
</dbReference>
<dbReference type="EMBL" id="AZBU02000002">
    <property type="protein sequence ID" value="TKR96006.1"/>
    <property type="molecule type" value="Genomic_DNA"/>
</dbReference>
<dbReference type="PANTHER" id="PTHR48480:SF2">
    <property type="entry name" value="PEPTIDASE D"/>
    <property type="match status" value="1"/>
</dbReference>
<dbReference type="SUPFAM" id="SSF53092">
    <property type="entry name" value="Creatinase/prolidase N-terminal domain"/>
    <property type="match status" value="1"/>
</dbReference>
<dbReference type="STRING" id="34508.A0A4U5PHT8"/>
<evidence type="ECO:0000313" key="18">
    <source>
        <dbReference type="Proteomes" id="UP000298663"/>
    </source>
</evidence>
<comment type="cofactor">
    <cofactor evidence="1">
        <name>Mn(2+)</name>
        <dbReference type="ChEBI" id="CHEBI:29035"/>
    </cofactor>
</comment>
<dbReference type="Pfam" id="PF00557">
    <property type="entry name" value="Peptidase_M24"/>
    <property type="match status" value="1"/>
</dbReference>
<dbReference type="FunFam" id="3.90.230.10:FF:000002">
    <property type="entry name" value="Xaa-Pro aminopeptidase 3"/>
    <property type="match status" value="1"/>
</dbReference>
<keyword evidence="7" id="KW-0482">Metalloprotease</keyword>
<dbReference type="Proteomes" id="UP000298663">
    <property type="component" value="Unassembled WGS sequence"/>
</dbReference>
<evidence type="ECO:0000256" key="1">
    <source>
        <dbReference type="ARBA" id="ARBA00001936"/>
    </source>
</evidence>
<dbReference type="PANTHER" id="PTHR48480">
    <property type="match status" value="1"/>
</dbReference>
<dbReference type="CDD" id="cd01087">
    <property type="entry name" value="Prolidase"/>
    <property type="match status" value="1"/>
</dbReference>
<evidence type="ECO:0000256" key="9">
    <source>
        <dbReference type="ARBA" id="ARBA00043990"/>
    </source>
</evidence>
<keyword evidence="18" id="KW-1185">Reference proteome</keyword>
<dbReference type="SMART" id="SM01011">
    <property type="entry name" value="AMP_N"/>
    <property type="match status" value="1"/>
</dbReference>
<dbReference type="AlphaFoldDB" id="A0A4U5PHT8"/>
<accession>A0A4U5PHT8</accession>
<comment type="subunit">
    <text evidence="2">Homodimer.</text>
</comment>
<protein>
    <recommendedName>
        <fullName evidence="11">Xaa-Pro dipeptidase</fullName>
        <ecNumber evidence="10">3.4.13.9</ecNumber>
    </recommendedName>
    <alternativeName>
        <fullName evidence="14">Imidodipeptidase</fullName>
    </alternativeName>
    <alternativeName>
        <fullName evidence="12">Peptidase D</fullName>
    </alternativeName>
    <alternativeName>
        <fullName evidence="13">Proline dipeptidase</fullName>
    </alternativeName>
</protein>
<dbReference type="InterPro" id="IPR000994">
    <property type="entry name" value="Pept_M24"/>
</dbReference>
<dbReference type="GO" id="GO:0070006">
    <property type="term" value="F:metalloaminopeptidase activity"/>
    <property type="evidence" value="ECO:0007669"/>
    <property type="project" value="InterPro"/>
</dbReference>
<evidence type="ECO:0000256" key="14">
    <source>
        <dbReference type="ARBA" id="ARBA00044351"/>
    </source>
</evidence>